<evidence type="ECO:0000256" key="4">
    <source>
        <dbReference type="ARBA" id="ARBA00022723"/>
    </source>
</evidence>
<evidence type="ECO:0000256" key="3">
    <source>
        <dbReference type="ARBA" id="ARBA00011881"/>
    </source>
</evidence>
<dbReference type="InterPro" id="IPR010023">
    <property type="entry name" value="KdsC_fam"/>
</dbReference>
<feature type="non-terminal residue" evidence="7">
    <location>
        <position position="127"/>
    </location>
</feature>
<evidence type="ECO:0000256" key="5">
    <source>
        <dbReference type="ARBA" id="ARBA00022801"/>
    </source>
</evidence>
<dbReference type="GO" id="GO:0016788">
    <property type="term" value="F:hydrolase activity, acting on ester bonds"/>
    <property type="evidence" value="ECO:0007669"/>
    <property type="project" value="InterPro"/>
</dbReference>
<dbReference type="NCBIfam" id="TIGR01670">
    <property type="entry name" value="KdsC-phosphatas"/>
    <property type="match status" value="1"/>
</dbReference>
<reference evidence="7" key="2">
    <citation type="journal article" date="2014" name="ISME J.">
        <title>Microbial stratification in low pH oxic and suboxic macroscopic growths along an acid mine drainage.</title>
        <authorList>
            <person name="Mendez-Garcia C."/>
            <person name="Mesa V."/>
            <person name="Sprenger R.R."/>
            <person name="Richter M."/>
            <person name="Diez M.S."/>
            <person name="Solano J."/>
            <person name="Bargiela R."/>
            <person name="Golyshina O.V."/>
            <person name="Manteca A."/>
            <person name="Ramos J.L."/>
            <person name="Gallego J.R."/>
            <person name="Llorente I."/>
            <person name="Martins Dos Santos V.A."/>
            <person name="Jensen O.N."/>
            <person name="Pelaez A.I."/>
            <person name="Sanchez J."/>
            <person name="Ferrer M."/>
        </authorList>
    </citation>
    <scope>NUCLEOTIDE SEQUENCE</scope>
</reference>
<keyword evidence="5" id="KW-0378">Hydrolase</keyword>
<dbReference type="PANTHER" id="PTHR21485:SF3">
    <property type="entry name" value="N-ACYLNEURAMINATE CYTIDYLYLTRANSFERASE"/>
    <property type="match status" value="1"/>
</dbReference>
<evidence type="ECO:0000256" key="1">
    <source>
        <dbReference type="ARBA" id="ARBA00001946"/>
    </source>
</evidence>
<dbReference type="SUPFAM" id="SSF56784">
    <property type="entry name" value="HAD-like"/>
    <property type="match status" value="1"/>
</dbReference>
<protein>
    <submittedName>
        <fullName evidence="7">3-deoxy-D-manno-octulosonate 8-phosphate phosphatase, YrbI family</fullName>
    </submittedName>
</protein>
<evidence type="ECO:0000256" key="6">
    <source>
        <dbReference type="ARBA" id="ARBA00022842"/>
    </source>
</evidence>
<evidence type="ECO:0000256" key="2">
    <source>
        <dbReference type="ARBA" id="ARBA00005893"/>
    </source>
</evidence>
<dbReference type="InterPro" id="IPR036412">
    <property type="entry name" value="HAD-like_sf"/>
</dbReference>
<dbReference type="SFLD" id="SFLDG01136">
    <property type="entry name" value="C1.6:_Phosphoserine_Phosphatas"/>
    <property type="match status" value="1"/>
</dbReference>
<dbReference type="Pfam" id="PF00702">
    <property type="entry name" value="Hydrolase"/>
    <property type="match status" value="1"/>
</dbReference>
<organism evidence="7">
    <name type="scientific">mine drainage metagenome</name>
    <dbReference type="NCBI Taxonomy" id="410659"/>
    <lineage>
        <taxon>unclassified sequences</taxon>
        <taxon>metagenomes</taxon>
        <taxon>ecological metagenomes</taxon>
    </lineage>
</organism>
<name>T1AI97_9ZZZZ</name>
<keyword evidence="4" id="KW-0479">Metal-binding</keyword>
<accession>T1AI97</accession>
<keyword evidence="6" id="KW-0460">Magnesium</keyword>
<comment type="caution">
    <text evidence="7">The sequence shown here is derived from an EMBL/GenBank/DDBJ whole genome shotgun (WGS) entry which is preliminary data.</text>
</comment>
<dbReference type="InterPro" id="IPR023214">
    <property type="entry name" value="HAD_sf"/>
</dbReference>
<dbReference type="Gene3D" id="3.40.50.1000">
    <property type="entry name" value="HAD superfamily/HAD-like"/>
    <property type="match status" value="1"/>
</dbReference>
<proteinExistence type="inferred from homology"/>
<comment type="similarity">
    <text evidence="2">Belongs to the KdsC family.</text>
</comment>
<dbReference type="AlphaFoldDB" id="T1AI97"/>
<sequence>MDAAIPDTVLTRARQVRLLVLDVDGTLTDGRLWYAEDGRELKVFHVRDGLGLKLLLHHGIAVAIITARVSHALALRARELGIVHLYQGREDKRACLSEIASALSLPLSACAMVGDDLPDIAAMRSAG</sequence>
<dbReference type="PANTHER" id="PTHR21485">
    <property type="entry name" value="HAD SUPERFAMILY MEMBERS CMAS AND KDSC"/>
    <property type="match status" value="1"/>
</dbReference>
<reference evidence="7" key="1">
    <citation type="submission" date="2013-08" db="EMBL/GenBank/DDBJ databases">
        <authorList>
            <person name="Mendez C."/>
            <person name="Richter M."/>
            <person name="Ferrer M."/>
            <person name="Sanchez J."/>
        </authorList>
    </citation>
    <scope>NUCLEOTIDE SEQUENCE</scope>
</reference>
<evidence type="ECO:0000313" key="7">
    <source>
        <dbReference type="EMBL" id="EQD60226.1"/>
    </source>
</evidence>
<dbReference type="GO" id="GO:0046872">
    <property type="term" value="F:metal ion binding"/>
    <property type="evidence" value="ECO:0007669"/>
    <property type="project" value="UniProtKB-KW"/>
</dbReference>
<gene>
    <name evidence="7" type="ORF">B1A_10207</name>
</gene>
<dbReference type="InterPro" id="IPR050793">
    <property type="entry name" value="CMP-NeuNAc_synthase"/>
</dbReference>
<comment type="subunit">
    <text evidence="3">Homotetramer.</text>
</comment>
<comment type="cofactor">
    <cofactor evidence="1">
        <name>Mg(2+)</name>
        <dbReference type="ChEBI" id="CHEBI:18420"/>
    </cofactor>
</comment>
<dbReference type="EMBL" id="AUZX01007267">
    <property type="protein sequence ID" value="EQD60226.1"/>
    <property type="molecule type" value="Genomic_DNA"/>
</dbReference>
<dbReference type="SFLD" id="SFLDG01138">
    <property type="entry name" value="C1.6.2:_Deoxy-d-mannose-octulo"/>
    <property type="match status" value="1"/>
</dbReference>
<dbReference type="GO" id="GO:0008781">
    <property type="term" value="F:N-acylneuraminate cytidylyltransferase activity"/>
    <property type="evidence" value="ECO:0007669"/>
    <property type="project" value="TreeGrafter"/>
</dbReference>
<dbReference type="SFLD" id="SFLDS00003">
    <property type="entry name" value="Haloacid_Dehalogenase"/>
    <property type="match status" value="1"/>
</dbReference>